<gene>
    <name evidence="6" type="ORF">CKF48_11595</name>
</gene>
<accession>A0A248TI55</accession>
<protein>
    <submittedName>
        <fullName evidence="6">Pyridine nucleotide-disulfide oxidoreductase</fullName>
    </submittedName>
</protein>
<dbReference type="Gene3D" id="3.50.50.60">
    <property type="entry name" value="FAD/NAD(P)-binding domain"/>
    <property type="match status" value="2"/>
</dbReference>
<sequence length="298" mass="32923">MKYECIIIGGGIAGLQAAIQLGRYKHRVLVLDDNQGRSSICQSYHNILGYPNGVSGPYLREIGRAHGEKYGVHYQDELVVDIVYEEEEFIIYTRSNKQYRGMRLLLATGIMDHIPPYESLGPCLGLTVYVCPDCDGYEVKDKTTVVMGSGNTGANMALTLAYWTNSIIFVNDEKKEVYPQTYQQLEKLGIEVIEEKIAEVLADGSSFRGVRLESGQIVEGERGFIAYGGNHVKSDLAAKLGVERLGNQHIITDGRSKMTNVPHVWAAGDVVAHSEQVTIAMGEGSQAAIWIHKSLINR</sequence>
<dbReference type="Proteomes" id="UP000215137">
    <property type="component" value="Chromosome"/>
</dbReference>
<comment type="cofactor">
    <cofactor evidence="1">
        <name>FAD</name>
        <dbReference type="ChEBI" id="CHEBI:57692"/>
    </cofactor>
</comment>
<name>A0A248TI55_9BACI</name>
<dbReference type="GO" id="GO:0016491">
    <property type="term" value="F:oxidoreductase activity"/>
    <property type="evidence" value="ECO:0007669"/>
    <property type="project" value="UniProtKB-KW"/>
</dbReference>
<dbReference type="PANTHER" id="PTHR48105">
    <property type="entry name" value="THIOREDOXIN REDUCTASE 1-RELATED-RELATED"/>
    <property type="match status" value="1"/>
</dbReference>
<keyword evidence="3" id="KW-0285">Flavoprotein</keyword>
<proteinExistence type="predicted"/>
<evidence type="ECO:0000313" key="6">
    <source>
        <dbReference type="EMBL" id="ASV67896.1"/>
    </source>
</evidence>
<evidence type="ECO:0000256" key="2">
    <source>
        <dbReference type="ARBA" id="ARBA00011738"/>
    </source>
</evidence>
<keyword evidence="7" id="KW-1185">Reference proteome</keyword>
<dbReference type="InterPro" id="IPR023753">
    <property type="entry name" value="FAD/NAD-binding_dom"/>
</dbReference>
<dbReference type="PRINTS" id="PR00469">
    <property type="entry name" value="PNDRDTASEII"/>
</dbReference>
<comment type="subunit">
    <text evidence="2">Homodimer.</text>
</comment>
<dbReference type="KEGG" id="bko:CKF48_11595"/>
<reference evidence="6 7" key="1">
    <citation type="submission" date="2017-08" db="EMBL/GenBank/DDBJ databases">
        <title>Complete Genome Sequence of Bacillus kochii Oregon-R-modENCODE STRAIN BDGP4, isolated from Drosophila melanogaster gut.</title>
        <authorList>
            <person name="Wan K.H."/>
            <person name="Yu C."/>
            <person name="Park S."/>
            <person name="Hammonds A.S."/>
            <person name="Booth B.W."/>
            <person name="Celniker S.E."/>
        </authorList>
    </citation>
    <scope>NUCLEOTIDE SEQUENCE [LARGE SCALE GENOMIC DNA]</scope>
    <source>
        <strain evidence="6 7">BDGP4</strain>
    </source>
</reference>
<evidence type="ECO:0000256" key="3">
    <source>
        <dbReference type="ARBA" id="ARBA00022630"/>
    </source>
</evidence>
<dbReference type="AlphaFoldDB" id="A0A248TI55"/>
<keyword evidence="4" id="KW-0560">Oxidoreductase</keyword>
<dbReference type="OrthoDB" id="9806179at2"/>
<evidence type="ECO:0000313" key="7">
    <source>
        <dbReference type="Proteomes" id="UP000215137"/>
    </source>
</evidence>
<organism evidence="6 7">
    <name type="scientific">Cytobacillus kochii</name>
    <dbReference type="NCBI Taxonomy" id="859143"/>
    <lineage>
        <taxon>Bacteria</taxon>
        <taxon>Bacillati</taxon>
        <taxon>Bacillota</taxon>
        <taxon>Bacilli</taxon>
        <taxon>Bacillales</taxon>
        <taxon>Bacillaceae</taxon>
        <taxon>Cytobacillus</taxon>
    </lineage>
</organism>
<dbReference type="EMBL" id="CP022983">
    <property type="protein sequence ID" value="ASV67896.1"/>
    <property type="molecule type" value="Genomic_DNA"/>
</dbReference>
<dbReference type="SUPFAM" id="SSF51905">
    <property type="entry name" value="FAD/NAD(P)-binding domain"/>
    <property type="match status" value="1"/>
</dbReference>
<dbReference type="RefSeq" id="WP_095371465.1">
    <property type="nucleotide sequence ID" value="NZ_CP022983.1"/>
</dbReference>
<dbReference type="InterPro" id="IPR050097">
    <property type="entry name" value="Ferredoxin-NADP_redctase_2"/>
</dbReference>
<dbReference type="PRINTS" id="PR00368">
    <property type="entry name" value="FADPNR"/>
</dbReference>
<evidence type="ECO:0000256" key="4">
    <source>
        <dbReference type="ARBA" id="ARBA00023002"/>
    </source>
</evidence>
<dbReference type="InterPro" id="IPR036188">
    <property type="entry name" value="FAD/NAD-bd_sf"/>
</dbReference>
<evidence type="ECO:0000259" key="5">
    <source>
        <dbReference type="Pfam" id="PF07992"/>
    </source>
</evidence>
<feature type="domain" description="FAD/NAD(P)-binding" evidence="5">
    <location>
        <begin position="4"/>
        <end position="284"/>
    </location>
</feature>
<evidence type="ECO:0000256" key="1">
    <source>
        <dbReference type="ARBA" id="ARBA00001974"/>
    </source>
</evidence>
<dbReference type="Pfam" id="PF07992">
    <property type="entry name" value="Pyr_redox_2"/>
    <property type="match status" value="1"/>
</dbReference>